<evidence type="ECO:0000313" key="4">
    <source>
        <dbReference type="EMBL" id="KKL76848.1"/>
    </source>
</evidence>
<feature type="coiled-coil region" evidence="1">
    <location>
        <begin position="622"/>
        <end position="649"/>
    </location>
</feature>
<protein>
    <recommendedName>
        <fullName evidence="5">PAS domain S-box protein</fullName>
    </recommendedName>
</protein>
<evidence type="ECO:0000259" key="2">
    <source>
        <dbReference type="PROSITE" id="PS50112"/>
    </source>
</evidence>
<keyword evidence="1" id="KW-0175">Coiled coil</keyword>
<feature type="non-terminal residue" evidence="4">
    <location>
        <position position="1"/>
    </location>
</feature>
<evidence type="ECO:0000259" key="3">
    <source>
        <dbReference type="PROSITE" id="PS50113"/>
    </source>
</evidence>
<gene>
    <name evidence="4" type="ORF">LCGC14_2040790</name>
</gene>
<dbReference type="NCBIfam" id="TIGR00229">
    <property type="entry name" value="sensory_box"/>
    <property type="match status" value="4"/>
</dbReference>
<dbReference type="PROSITE" id="PS50113">
    <property type="entry name" value="PAC"/>
    <property type="match status" value="4"/>
</dbReference>
<feature type="domain" description="PAS" evidence="2">
    <location>
        <begin position="63"/>
        <end position="134"/>
    </location>
</feature>
<dbReference type="InterPro" id="IPR035965">
    <property type="entry name" value="PAS-like_dom_sf"/>
</dbReference>
<dbReference type="InterPro" id="IPR052155">
    <property type="entry name" value="Biofilm_reg_signaling"/>
</dbReference>
<evidence type="ECO:0000256" key="1">
    <source>
        <dbReference type="SAM" id="Coils"/>
    </source>
</evidence>
<dbReference type="Gene3D" id="3.30.450.20">
    <property type="entry name" value="PAS domain"/>
    <property type="match status" value="4"/>
</dbReference>
<dbReference type="PANTHER" id="PTHR44757:SF2">
    <property type="entry name" value="BIOFILM ARCHITECTURE MAINTENANCE PROTEIN MBAA"/>
    <property type="match status" value="1"/>
</dbReference>
<dbReference type="SMART" id="SM00086">
    <property type="entry name" value="PAC"/>
    <property type="match status" value="4"/>
</dbReference>
<dbReference type="SUPFAM" id="SSF55785">
    <property type="entry name" value="PYP-like sensor domain (PAS domain)"/>
    <property type="match status" value="5"/>
</dbReference>
<feature type="domain" description="PAC" evidence="3">
    <location>
        <begin position="259"/>
        <end position="310"/>
    </location>
</feature>
<dbReference type="PANTHER" id="PTHR44757">
    <property type="entry name" value="DIGUANYLATE CYCLASE DGCP"/>
    <property type="match status" value="1"/>
</dbReference>
<dbReference type="SMART" id="SM00091">
    <property type="entry name" value="PAS"/>
    <property type="match status" value="5"/>
</dbReference>
<accession>A0A0F9ERW1</accession>
<name>A0A0F9ERW1_9ZZZZ</name>
<sequence length="715" mass="82157">AKQIFEEGYWEGEAIQERKDGKEIFVLNATTLVKDDNGNPIGTVKVNRNISERKKIQLELEAAEIRFRTTFEQSPDIIIILDPETQKAVEFNDAVCELLGYTREEFANLHVSDYDAIENPEEAKTHIENILKNGSEDFETKFLTKNGEIKDIFARVKVIELNGQKYFQSIARDITERKKKEEEIRLQSEIMTSLSEGAYLVRLDDGIIVYTNPRFEEMFGYNPGEMIGKNVAIVNAPTDKTPEETKDKIMKVLSETGEWHGEVLNIKKDGTPFWSFANVSVFDHSEHGKVLVSVHTNITERKKTEKIISDLAKFPSENPSPVLRVTKDRVIYANQSAQELFNTYNGEILPDLLRQSVNNVINENLARNLELTLQNRVYSFAITPIEDENYANIYGRDITKQKKAIKKIEDLARFPSENPNPVFRATKDHVIYANQACEEVFHICRGEILPQLFGGIVNEALNKKLAKIIEIEHDKRNYSISTNPIIDENYVNIYVMDITERKKAENILRANQEKFSALFNNANDAIALIAVTEDNKLGQFIEVNNTYIERYGYSRDEFLKLTPQDIDDPILYDKIPGLMKDFLKDGHGTFYMTHVTKEGLKIPVEISSHIFDLKGKKVVISISRDITERKRAEQELKESEHNLGERVKELNCLYGISRIGEKPSVTFNEIIQGTLDLIPPAWQFPEVICARIIYNEKEYKTGNFYETKWKLESQV</sequence>
<dbReference type="InterPro" id="IPR000700">
    <property type="entry name" value="PAS-assoc_C"/>
</dbReference>
<feature type="domain" description="PAC" evidence="3">
    <location>
        <begin position="588"/>
        <end position="638"/>
    </location>
</feature>
<feature type="domain" description="PAS" evidence="2">
    <location>
        <begin position="205"/>
        <end position="256"/>
    </location>
</feature>
<dbReference type="AlphaFoldDB" id="A0A0F9ERW1"/>
<feature type="non-terminal residue" evidence="4">
    <location>
        <position position="715"/>
    </location>
</feature>
<dbReference type="Pfam" id="PF13426">
    <property type="entry name" value="PAS_9"/>
    <property type="match status" value="3"/>
</dbReference>
<reference evidence="4" key="1">
    <citation type="journal article" date="2015" name="Nature">
        <title>Complex archaea that bridge the gap between prokaryotes and eukaryotes.</title>
        <authorList>
            <person name="Spang A."/>
            <person name="Saw J.H."/>
            <person name="Jorgensen S.L."/>
            <person name="Zaremba-Niedzwiedzka K."/>
            <person name="Martijn J."/>
            <person name="Lind A.E."/>
            <person name="van Eijk R."/>
            <person name="Schleper C."/>
            <person name="Guy L."/>
            <person name="Ettema T.J."/>
        </authorList>
    </citation>
    <scope>NUCLEOTIDE SEQUENCE</scope>
</reference>
<feature type="domain" description="PAC" evidence="3">
    <location>
        <begin position="136"/>
        <end position="186"/>
    </location>
</feature>
<dbReference type="InterPro" id="IPR001610">
    <property type="entry name" value="PAC"/>
</dbReference>
<dbReference type="PROSITE" id="PS50112">
    <property type="entry name" value="PAS"/>
    <property type="match status" value="2"/>
</dbReference>
<comment type="caution">
    <text evidence="4">The sequence shown here is derived from an EMBL/GenBank/DDBJ whole genome shotgun (WGS) entry which is preliminary data.</text>
</comment>
<evidence type="ECO:0008006" key="5">
    <source>
        <dbReference type="Google" id="ProtNLM"/>
    </source>
</evidence>
<organism evidence="4">
    <name type="scientific">marine sediment metagenome</name>
    <dbReference type="NCBI Taxonomy" id="412755"/>
    <lineage>
        <taxon>unclassified sequences</taxon>
        <taxon>metagenomes</taxon>
        <taxon>ecological metagenomes</taxon>
    </lineage>
</organism>
<proteinExistence type="predicted"/>
<dbReference type="Pfam" id="PF13188">
    <property type="entry name" value="PAS_8"/>
    <property type="match status" value="1"/>
</dbReference>
<dbReference type="InterPro" id="IPR000014">
    <property type="entry name" value="PAS"/>
</dbReference>
<feature type="domain" description="PAC" evidence="3">
    <location>
        <begin position="10"/>
        <end position="62"/>
    </location>
</feature>
<dbReference type="CDD" id="cd00130">
    <property type="entry name" value="PAS"/>
    <property type="match status" value="2"/>
</dbReference>
<dbReference type="EMBL" id="LAZR01023924">
    <property type="protein sequence ID" value="KKL76848.1"/>
    <property type="molecule type" value="Genomic_DNA"/>
</dbReference>